<dbReference type="PANTHER" id="PTHR47297:SF2">
    <property type="entry name" value="OS02G0606800 PROTEIN"/>
    <property type="match status" value="1"/>
</dbReference>
<organism evidence="3 4">
    <name type="scientific">Cobetia amphilecti</name>
    <dbReference type="NCBI Taxonomy" id="1055104"/>
    <lineage>
        <taxon>Bacteria</taxon>
        <taxon>Pseudomonadati</taxon>
        <taxon>Pseudomonadota</taxon>
        <taxon>Gammaproteobacteria</taxon>
        <taxon>Oceanospirillales</taxon>
        <taxon>Halomonadaceae</taxon>
        <taxon>Cobetia</taxon>
    </lineage>
</organism>
<protein>
    <submittedName>
        <fullName evidence="3">Isochorismatase family protein</fullName>
    </submittedName>
</protein>
<dbReference type="PANTHER" id="PTHR47297">
    <property type="match status" value="1"/>
</dbReference>
<feature type="compositionally biased region" description="Low complexity" evidence="1">
    <location>
        <begin position="1"/>
        <end position="18"/>
    </location>
</feature>
<accession>A0ABT6UL01</accession>
<dbReference type="Pfam" id="PF00857">
    <property type="entry name" value="Isochorismatase"/>
    <property type="match status" value="1"/>
</dbReference>
<dbReference type="InterPro" id="IPR036380">
    <property type="entry name" value="Isochorismatase-like_sf"/>
</dbReference>
<dbReference type="SUPFAM" id="SSF52499">
    <property type="entry name" value="Isochorismatase-like hydrolases"/>
    <property type="match status" value="1"/>
</dbReference>
<dbReference type="Proteomes" id="UP001229025">
    <property type="component" value="Unassembled WGS sequence"/>
</dbReference>
<dbReference type="InterPro" id="IPR000868">
    <property type="entry name" value="Isochorismatase-like_dom"/>
</dbReference>
<feature type="compositionally biased region" description="Polar residues" evidence="1">
    <location>
        <begin position="19"/>
        <end position="30"/>
    </location>
</feature>
<evidence type="ECO:0000313" key="3">
    <source>
        <dbReference type="EMBL" id="MDI5883381.1"/>
    </source>
</evidence>
<dbReference type="RefSeq" id="WP_284726343.1">
    <property type="nucleotide sequence ID" value="NZ_JASCSA010000002.1"/>
</dbReference>
<reference evidence="4" key="2">
    <citation type="submission" date="2023-07" db="EMBL/GenBank/DDBJ databases">
        <title>Genome-based characterization of strain KMM 296 and proposal for reclassification of Cobetia litoralis and Cobetia pacifica, and emended description of the species Cobetia amphilecti and Cobetia marina.</title>
        <authorList>
            <person name="Balabanova L."/>
            <person name="Nedashkovskaya O."/>
        </authorList>
    </citation>
    <scope>NUCLEOTIDE SEQUENCE [LARGE SCALE GENOMIC DNA]</scope>
    <source>
        <strain evidence="4">NRIC 0815</strain>
    </source>
</reference>
<dbReference type="InterPro" id="IPR044717">
    <property type="entry name" value="NIC1"/>
</dbReference>
<reference evidence="3 4" key="1">
    <citation type="submission" date="2023-04" db="EMBL/GenBank/DDBJ databases">
        <authorList>
            <person name="Otstavnykh N."/>
            <person name="Seitkalieva A."/>
            <person name="Bystritskaya E."/>
        </authorList>
    </citation>
    <scope>NUCLEOTIDE SEQUENCE [LARGE SCALE GENOMIC DNA]</scope>
    <source>
        <strain evidence="3 4">NRIC 0815</strain>
    </source>
</reference>
<proteinExistence type="predicted"/>
<evidence type="ECO:0000313" key="4">
    <source>
        <dbReference type="Proteomes" id="UP001229025"/>
    </source>
</evidence>
<name>A0ABT6UL01_9GAMM</name>
<feature type="region of interest" description="Disordered" evidence="1">
    <location>
        <begin position="1"/>
        <end position="30"/>
    </location>
</feature>
<evidence type="ECO:0000259" key="2">
    <source>
        <dbReference type="Pfam" id="PF00857"/>
    </source>
</evidence>
<evidence type="ECO:0000256" key="1">
    <source>
        <dbReference type="SAM" id="MobiDB-lite"/>
    </source>
</evidence>
<gene>
    <name evidence="3" type="ORF">QLT01_03300</name>
</gene>
<dbReference type="EMBL" id="JASCSA010000002">
    <property type="protein sequence ID" value="MDI5883381.1"/>
    <property type="molecule type" value="Genomic_DNA"/>
</dbReference>
<feature type="domain" description="Isochorismatase-like" evidence="2">
    <location>
        <begin position="73"/>
        <end position="242"/>
    </location>
</feature>
<comment type="caution">
    <text evidence="3">The sequence shown here is derived from an EMBL/GenBank/DDBJ whole genome shotgun (WGS) entry which is preliminary data.</text>
</comment>
<sequence length="287" mass="30285">MVSSDQRSSAPSVSSASSTPETQDAATSSDVAASCVVQRIPATPAEWKTPGELDARLPVRPTVVPVSLPTAGLIIVDEINGFCQVAGGALAPQAPNAQVSRMIALSDTLARTFSERNRPLLAFIDSHAPGKPEPPYPAHCEQGSGEDELVAELAWLEEEPQATLVRKDCINGYVGAIDPHTQVNALQEWVSDEGLETLVVVGICTDICVMDLVLTLLSARNHGLLGKVRDIVVLEPGCATYDLPAEVVEQLGLPDTATHPQADSHHIGLYCMAARGAVIASQLELTS</sequence>
<dbReference type="CDD" id="cd00431">
    <property type="entry name" value="cysteine_hydrolases"/>
    <property type="match status" value="1"/>
</dbReference>
<dbReference type="Gene3D" id="3.40.50.850">
    <property type="entry name" value="Isochorismatase-like"/>
    <property type="match status" value="1"/>
</dbReference>
<keyword evidence="4" id="KW-1185">Reference proteome</keyword>